<reference evidence="1 2" key="1">
    <citation type="submission" date="2015-11" db="EMBL/GenBank/DDBJ databases">
        <title>Exploring the genomic traits of fungus-feeding bacterial genus Collimonas.</title>
        <authorList>
            <person name="Song C."/>
            <person name="Schmidt R."/>
            <person name="de Jager V."/>
            <person name="Krzyzanowska D."/>
            <person name="Jongedijk E."/>
            <person name="Cankar K."/>
            <person name="Beekwilder J."/>
            <person name="van Veen A."/>
            <person name="de Boer W."/>
            <person name="van Veen J.A."/>
            <person name="Garbeva P."/>
        </authorList>
    </citation>
    <scope>NUCLEOTIDE SEQUENCE [LARGE SCALE GENOMIC DNA]</scope>
    <source>
        <strain evidence="1 2">Ter6</strain>
    </source>
</reference>
<protein>
    <submittedName>
        <fullName evidence="1">Uncharacterized protein</fullName>
    </submittedName>
</protein>
<name>A0A127PB30_9BURK</name>
<accession>A0A127PB30</accession>
<evidence type="ECO:0000313" key="2">
    <source>
        <dbReference type="Proteomes" id="UP000072421"/>
    </source>
</evidence>
<dbReference type="PATRIC" id="fig|158899.10.peg.1951"/>
<proteinExistence type="predicted"/>
<dbReference type="Proteomes" id="UP000072421">
    <property type="component" value="Chromosome"/>
</dbReference>
<gene>
    <name evidence="1" type="ORF">CFter6_1948</name>
</gene>
<dbReference type="OrthoDB" id="8780093at2"/>
<dbReference type="RefSeq" id="WP_061539649.1">
    <property type="nucleotide sequence ID" value="NZ_CP013232.1"/>
</dbReference>
<organism evidence="1">
    <name type="scientific">Collimonas fungivorans</name>
    <dbReference type="NCBI Taxonomy" id="158899"/>
    <lineage>
        <taxon>Bacteria</taxon>
        <taxon>Pseudomonadati</taxon>
        <taxon>Pseudomonadota</taxon>
        <taxon>Betaproteobacteria</taxon>
        <taxon>Burkholderiales</taxon>
        <taxon>Oxalobacteraceae</taxon>
        <taxon>Collimonas</taxon>
    </lineage>
</organism>
<sequence>MKAPQSELAKKILADPQAAQQLRAYLASKNSRSSLSTAVQPDNVISLHSEQEGTVRYRITVVPIAA</sequence>
<dbReference type="AlphaFoldDB" id="A0A127PB30"/>
<evidence type="ECO:0000313" key="1">
    <source>
        <dbReference type="EMBL" id="AMO94641.1"/>
    </source>
</evidence>
<dbReference type="EMBL" id="CP013232">
    <property type="protein sequence ID" value="AMO94641.1"/>
    <property type="molecule type" value="Genomic_DNA"/>
</dbReference>